<feature type="region of interest" description="Disordered" evidence="1">
    <location>
        <begin position="189"/>
        <end position="208"/>
    </location>
</feature>
<evidence type="ECO:0000313" key="3">
    <source>
        <dbReference type="Proteomes" id="UP000831019"/>
    </source>
</evidence>
<keyword evidence="2" id="KW-0614">Plasmid</keyword>
<dbReference type="Gene3D" id="3.40.50.300">
    <property type="entry name" value="P-loop containing nucleotide triphosphate hydrolases"/>
    <property type="match status" value="1"/>
</dbReference>
<dbReference type="InterPro" id="IPR027417">
    <property type="entry name" value="P-loop_NTPase"/>
</dbReference>
<reference evidence="3" key="1">
    <citation type="journal article" date="2022" name="Microorganisms">
        <title>Beyond the ABCs#Discovery of Three New Plasmid Types in Rhodobacterales (RepQ, RepY, RepW).</title>
        <authorList>
            <person name="Freese H.M."/>
            <person name="Ringel V."/>
            <person name="Overmann J."/>
            <person name="Petersen J."/>
        </authorList>
    </citation>
    <scope>NUCLEOTIDE SEQUENCE [LARGE SCALE GENOMIC DNA]</scope>
    <source>
        <strain evidence="3">DSM 109990</strain>
        <plasmid evidence="3">pDSM109990_a</plasmid>
    </source>
</reference>
<dbReference type="RefSeq" id="WP_243263387.1">
    <property type="nucleotide sequence ID" value="NZ_CP085145.1"/>
</dbReference>
<dbReference type="SUPFAM" id="SSF52540">
    <property type="entry name" value="P-loop containing nucleoside triphosphate hydrolases"/>
    <property type="match status" value="1"/>
</dbReference>
<dbReference type="EMBL" id="CP085145">
    <property type="protein sequence ID" value="UOA16434.1"/>
    <property type="molecule type" value="Genomic_DNA"/>
</dbReference>
<dbReference type="InterPro" id="IPR005331">
    <property type="entry name" value="Sulfotransferase"/>
</dbReference>
<proteinExistence type="predicted"/>
<sequence length="208" mass="23621">MPRIIYIHVPKCGGSSFGAALRLRYFMSQAVINLDAGDPALPAETRILADYARRRAQLHQLVNQGIRMISGHVQYDPELHDRAAKNYTFVTLLRDPVVRFVSHYNYLQRRHPTPSRPATLADFLDTADAARLASQYLFYFAGQSLLPGQDPAPLVDRGTRALRYHRRSVSTPYFRETIAAPHWYPPAPLAAQRGPRYHPDSRQSTPQN</sequence>
<dbReference type="Pfam" id="PF03567">
    <property type="entry name" value="Sulfotransfer_2"/>
    <property type="match status" value="1"/>
</dbReference>
<organism evidence="2 3">
    <name type="scientific">Sulfitobacter dubius</name>
    <dbReference type="NCBI Taxonomy" id="218673"/>
    <lineage>
        <taxon>Bacteria</taxon>
        <taxon>Pseudomonadati</taxon>
        <taxon>Pseudomonadota</taxon>
        <taxon>Alphaproteobacteria</taxon>
        <taxon>Rhodobacterales</taxon>
        <taxon>Roseobacteraceae</taxon>
        <taxon>Sulfitobacter</taxon>
    </lineage>
</organism>
<accession>A0ABY3ZQJ2</accession>
<keyword evidence="3" id="KW-1185">Reference proteome</keyword>
<evidence type="ECO:0000313" key="2">
    <source>
        <dbReference type="EMBL" id="UOA16434.1"/>
    </source>
</evidence>
<evidence type="ECO:0008006" key="4">
    <source>
        <dbReference type="Google" id="ProtNLM"/>
    </source>
</evidence>
<geneLocation type="plasmid" evidence="2 3">
    <name>pDSM109990_a</name>
</geneLocation>
<gene>
    <name evidence="2" type="ORF">DSM109990_03304</name>
</gene>
<protein>
    <recommendedName>
        <fullName evidence="4">Sulfotransferase family protein</fullName>
    </recommendedName>
</protein>
<dbReference type="Proteomes" id="UP000831019">
    <property type="component" value="Plasmid pDSM109990_a"/>
</dbReference>
<evidence type="ECO:0000256" key="1">
    <source>
        <dbReference type="SAM" id="MobiDB-lite"/>
    </source>
</evidence>
<name>A0ABY3ZQJ2_9RHOB</name>